<dbReference type="OMA" id="DGWAWYY"/>
<dbReference type="OrthoDB" id="440128at2759"/>
<protein>
    <submittedName>
        <fullName evidence="6">PRP1 splicing factor, Nterminal/tetratricopeptide repeat domain containing protein</fullName>
    </submittedName>
</protein>
<evidence type="ECO:0000256" key="1">
    <source>
        <dbReference type="ARBA" id="ARBA00004123"/>
    </source>
</evidence>
<dbReference type="FunFam" id="1.25.40.10:FF:000384">
    <property type="entry name" value="Probable pre-mRNA splicing factor prp1"/>
    <property type="match status" value="1"/>
</dbReference>
<dbReference type="InterPro" id="IPR003107">
    <property type="entry name" value="HAT"/>
</dbReference>
<dbReference type="STRING" id="1257118.L8GYC6"/>
<feature type="domain" description="PRP1 splicing factor N-terminal" evidence="5">
    <location>
        <begin position="65"/>
        <end position="191"/>
    </location>
</feature>
<dbReference type="Proteomes" id="UP000011083">
    <property type="component" value="Unassembled WGS sequence"/>
</dbReference>
<dbReference type="Pfam" id="PF06424">
    <property type="entry name" value="PRP1_N"/>
    <property type="match status" value="2"/>
</dbReference>
<gene>
    <name evidence="6" type="ORF">ACA1_208350</name>
</gene>
<name>L8GYC6_ACACF</name>
<dbReference type="SUPFAM" id="SSF48452">
    <property type="entry name" value="TPR-like"/>
    <property type="match status" value="4"/>
</dbReference>
<evidence type="ECO:0000259" key="5">
    <source>
        <dbReference type="Pfam" id="PF06424"/>
    </source>
</evidence>
<accession>L8GYC6</accession>
<dbReference type="Pfam" id="PF13428">
    <property type="entry name" value="TPR_14"/>
    <property type="match status" value="2"/>
</dbReference>
<dbReference type="KEGG" id="acan:ACA1_208350"/>
<dbReference type="PANTHER" id="PTHR11246:SF1">
    <property type="entry name" value="PRE-MRNA-PROCESSING FACTOR 6"/>
    <property type="match status" value="1"/>
</dbReference>
<organism evidence="6 7">
    <name type="scientific">Acanthamoeba castellanii (strain ATCC 30010 / Neff)</name>
    <dbReference type="NCBI Taxonomy" id="1257118"/>
    <lineage>
        <taxon>Eukaryota</taxon>
        <taxon>Amoebozoa</taxon>
        <taxon>Discosea</taxon>
        <taxon>Longamoebia</taxon>
        <taxon>Centramoebida</taxon>
        <taxon>Acanthamoebidae</taxon>
        <taxon>Acanthamoeba</taxon>
    </lineage>
</organism>
<dbReference type="SMART" id="SM00386">
    <property type="entry name" value="HAT"/>
    <property type="match status" value="13"/>
</dbReference>
<dbReference type="GeneID" id="14918704"/>
<sequence>MSDNRKRYRETGAAPLNYVAGLGRGATGFTTRSDIGRPRCPHPRPTSRRRRRPRRRRACADFGAAPAGYVAGGGRGFGGREYTAAEGEEKERLDYSESSYDEFGGYSHSITASDPYEQDDEEADMLWLEVDKRMEERRKQRREVRAQAESERLRVEKPKLQLQFSDLKKQLAGVSVDEWDAIPDIGDHRGRKARPQRYTPVPDSIVLDSVRKELDKSNALDAREQRFGGLASTLAGGAQTPAGTVTDLNQIGAARKTVLNIKLHQVSDSVSGQTVVDPKGYLTDLNSMVVSTDAEIGDIKKARLLLKSVTTTNPGHAPGWIAAARLEEVAGRLAQARKVAAKGCQACPKNPDIWLEAARLQSPQNAKAILAKAVRHIPHAVKVWIQAANLEADATAKKRVLRKALEFVPTSVKLWKAAVELEEPDDARILLSRAVECVPHSVSMWLALAKLETYENARRVLNKARETIPTDARIWITAAKLEEANGNEEGVKLIINRSVKSLSANGVIIDREQWLKEAEEAERSGFVSTCQAIVRETIGIGVEEEDRKSTWMDDAESCLAHGCVQTARAIYGHALSLFPGKKSVWLRSAYLEKNHGTKDSLDATLKKAVAYCPQAEILWLMAAKEKWLAGDVDASRTILTEAFRANPDSEQIWLAAVKLESENHEQDRARQLLAKARERAGTDRVWMKSAALERELGNDAEARAILDEAIKKFPQFPKLWMMRGQVDEKSNPEAARAIYQRGLINCPQCVPLWLCTAALEERQSAMKARSLLEKARLKNPKNQELWLAAIEVELRAGNAKIAQTLLAKAIQDCPTGGLLWAQAVWMEPRPKQKSKSVDALKRCDNDPHVIVAVATVFWQDRKVDKARSWLNRAVVLNPDLGDTWAYFYKFEKQQGTEQSLAELVARCVRTDPRHGRYWTRVRKAPENARLKTDEVLKLVAASLPHP</sequence>
<evidence type="ECO:0000313" key="7">
    <source>
        <dbReference type="Proteomes" id="UP000011083"/>
    </source>
</evidence>
<dbReference type="EMBL" id="KB007966">
    <property type="protein sequence ID" value="ELR17957.1"/>
    <property type="molecule type" value="Genomic_DNA"/>
</dbReference>
<feature type="domain" description="PRP1 splicing factor N-terminal" evidence="5">
    <location>
        <begin position="14"/>
        <end position="45"/>
    </location>
</feature>
<evidence type="ECO:0000256" key="3">
    <source>
        <dbReference type="ARBA" id="ARBA00023242"/>
    </source>
</evidence>
<evidence type="ECO:0000313" key="6">
    <source>
        <dbReference type="EMBL" id="ELR17957.1"/>
    </source>
</evidence>
<dbReference type="GO" id="GO:0046540">
    <property type="term" value="C:U4/U6 x U5 tri-snRNP complex"/>
    <property type="evidence" value="ECO:0007669"/>
    <property type="project" value="TreeGrafter"/>
</dbReference>
<dbReference type="InterPro" id="IPR011990">
    <property type="entry name" value="TPR-like_helical_dom_sf"/>
</dbReference>
<dbReference type="GO" id="GO:0000244">
    <property type="term" value="P:spliceosomal tri-snRNP complex assembly"/>
    <property type="evidence" value="ECO:0007669"/>
    <property type="project" value="TreeGrafter"/>
</dbReference>
<dbReference type="Gene3D" id="1.25.40.10">
    <property type="entry name" value="Tetratricopeptide repeat domain"/>
    <property type="match status" value="4"/>
</dbReference>
<feature type="compositionally biased region" description="Basic residues" evidence="4">
    <location>
        <begin position="39"/>
        <end position="57"/>
    </location>
</feature>
<dbReference type="GO" id="GO:0071013">
    <property type="term" value="C:catalytic step 2 spliceosome"/>
    <property type="evidence" value="ECO:0007669"/>
    <property type="project" value="TreeGrafter"/>
</dbReference>
<dbReference type="InterPro" id="IPR010491">
    <property type="entry name" value="PRP1_N"/>
</dbReference>
<feature type="region of interest" description="Disordered" evidence="4">
    <location>
        <begin position="20"/>
        <end position="59"/>
    </location>
</feature>
<dbReference type="FunFam" id="1.25.40.10:FF:001362">
    <property type="entry name" value="RNA splicing factor"/>
    <property type="match status" value="1"/>
</dbReference>
<dbReference type="FunFam" id="1.25.40.10:FF:000649">
    <property type="entry name" value="mRNA splicing factor (Prp1/Zer1), putative"/>
    <property type="match status" value="1"/>
</dbReference>
<dbReference type="AlphaFoldDB" id="L8GYC6"/>
<keyword evidence="2" id="KW-0677">Repeat</keyword>
<comment type="subcellular location">
    <subcellularLocation>
        <location evidence="1">Nucleus</location>
    </subcellularLocation>
</comment>
<evidence type="ECO:0000256" key="2">
    <source>
        <dbReference type="ARBA" id="ARBA00022737"/>
    </source>
</evidence>
<keyword evidence="7" id="KW-1185">Reference proteome</keyword>
<evidence type="ECO:0000256" key="4">
    <source>
        <dbReference type="SAM" id="MobiDB-lite"/>
    </source>
</evidence>
<reference evidence="6 7" key="1">
    <citation type="journal article" date="2013" name="Genome Biol.">
        <title>Genome of Acanthamoeba castellanii highlights extensive lateral gene transfer and early evolution of tyrosine kinase signaling.</title>
        <authorList>
            <person name="Clarke M."/>
            <person name="Lohan A.J."/>
            <person name="Liu B."/>
            <person name="Lagkouvardos I."/>
            <person name="Roy S."/>
            <person name="Zafar N."/>
            <person name="Bertelli C."/>
            <person name="Schilde C."/>
            <person name="Kianianmomeni A."/>
            <person name="Burglin T.R."/>
            <person name="Frech C."/>
            <person name="Turcotte B."/>
            <person name="Kopec K.O."/>
            <person name="Synnott J.M."/>
            <person name="Choo C."/>
            <person name="Paponov I."/>
            <person name="Finkler A."/>
            <person name="Soon Heng Tan C."/>
            <person name="Hutchins A.P."/>
            <person name="Weinmeier T."/>
            <person name="Rattei T."/>
            <person name="Chu J.S."/>
            <person name="Gimenez G."/>
            <person name="Irimia M."/>
            <person name="Rigden D.J."/>
            <person name="Fitzpatrick D.A."/>
            <person name="Lorenzo-Morales J."/>
            <person name="Bateman A."/>
            <person name="Chiu C.H."/>
            <person name="Tang P."/>
            <person name="Hegemann P."/>
            <person name="Fromm H."/>
            <person name="Raoult D."/>
            <person name="Greub G."/>
            <person name="Miranda-Saavedra D."/>
            <person name="Chen N."/>
            <person name="Nash P."/>
            <person name="Ginger M.L."/>
            <person name="Horn M."/>
            <person name="Schaap P."/>
            <person name="Caler L."/>
            <person name="Loftus B."/>
        </authorList>
    </citation>
    <scope>NUCLEOTIDE SEQUENCE [LARGE SCALE GENOMIC DNA]</scope>
    <source>
        <strain evidence="6 7">Neff</strain>
    </source>
</reference>
<dbReference type="PANTHER" id="PTHR11246">
    <property type="entry name" value="PRE-MRNA SPLICING FACTOR"/>
    <property type="match status" value="1"/>
</dbReference>
<keyword evidence="3" id="KW-0539">Nucleus</keyword>
<dbReference type="VEuPathDB" id="AmoebaDB:ACA1_208350"/>
<dbReference type="RefSeq" id="XP_004339973.1">
    <property type="nucleotide sequence ID" value="XM_004339925.1"/>
</dbReference>
<dbReference type="InterPro" id="IPR045075">
    <property type="entry name" value="Syf1-like"/>
</dbReference>
<proteinExistence type="predicted"/>